<feature type="chain" id="PRO_5015158031" description="Autophagy-related protein 27" evidence="16">
    <location>
        <begin position="20"/>
        <end position="260"/>
    </location>
</feature>
<sequence>MNWLLSVLLAALFAVQARAFDCSVKELQPYDLNGLKGVYTSSITKKTPPSESTIEWLIGVCEDLGLVQSCSPDSDVCGKTTVKNDGKSLLTEIFEFKFTPSTVVKTLGEDGKEGFAVEYHDVEWSDQKLNANLFFKCVDAKDAQKEFETRWENNLLLATLKTDKACAKAGRKPNDGGRVDTGESWGWFTWIFIFMVLFLSIYIIGGAWFQYNKGNSIDFQSALKEVLENFVDLLRGLPVFIKEIIEKFTRNNNRGEYSAV</sequence>
<evidence type="ECO:0000256" key="8">
    <source>
        <dbReference type="ARBA" id="ARBA00022989"/>
    </source>
</evidence>
<proteinExistence type="inferred from homology"/>
<feature type="signal peptide" evidence="16">
    <location>
        <begin position="1"/>
        <end position="19"/>
    </location>
</feature>
<keyword evidence="19" id="KW-1185">Reference proteome</keyword>
<organism evidence="18 19">
    <name type="scientific">Candidozyma pseudohaemuli</name>
    <dbReference type="NCBI Taxonomy" id="418784"/>
    <lineage>
        <taxon>Eukaryota</taxon>
        <taxon>Fungi</taxon>
        <taxon>Dikarya</taxon>
        <taxon>Ascomycota</taxon>
        <taxon>Saccharomycotina</taxon>
        <taxon>Pichiomycetes</taxon>
        <taxon>Metschnikowiaceae</taxon>
        <taxon>Candidozyma</taxon>
    </lineage>
</organism>
<dbReference type="GO" id="GO:0000139">
    <property type="term" value="C:Golgi membrane"/>
    <property type="evidence" value="ECO:0007669"/>
    <property type="project" value="UniProtKB-SubCell"/>
</dbReference>
<dbReference type="AlphaFoldDB" id="A0A2P7YHS4"/>
<dbReference type="Pfam" id="PF09451">
    <property type="entry name" value="ATG27"/>
    <property type="match status" value="1"/>
</dbReference>
<dbReference type="OrthoDB" id="29460at2759"/>
<comment type="similarity">
    <text evidence="4">Belongs to the ATG27 family.</text>
</comment>
<comment type="subcellular location">
    <subcellularLocation>
        <location evidence="2">Cytoplasmic vesicle membrane</location>
        <topology evidence="2">Single-pass type I membrane protein</topology>
    </subcellularLocation>
    <subcellularLocation>
        <location evidence="3">Golgi apparatus membrane</location>
        <topology evidence="3">Single-pass type I membrane protein</topology>
    </subcellularLocation>
    <subcellularLocation>
        <location evidence="1">Mitochondrion membrane</location>
        <topology evidence="1">Single-pass membrane protein</topology>
    </subcellularLocation>
</comment>
<keyword evidence="9" id="KW-0072">Autophagy</keyword>
<evidence type="ECO:0000256" key="13">
    <source>
        <dbReference type="ARBA" id="ARBA00023157"/>
    </source>
</evidence>
<dbReference type="GO" id="GO:0031966">
    <property type="term" value="C:mitochondrial membrane"/>
    <property type="evidence" value="ECO:0007669"/>
    <property type="project" value="UniProtKB-SubCell"/>
</dbReference>
<evidence type="ECO:0000256" key="2">
    <source>
        <dbReference type="ARBA" id="ARBA00004358"/>
    </source>
</evidence>
<dbReference type="GeneID" id="36567924"/>
<evidence type="ECO:0000313" key="19">
    <source>
        <dbReference type="Proteomes" id="UP000241107"/>
    </source>
</evidence>
<evidence type="ECO:0000256" key="16">
    <source>
        <dbReference type="SAM" id="SignalP"/>
    </source>
</evidence>
<dbReference type="STRING" id="418784.A0A2P7YHS4"/>
<dbReference type="PROSITE" id="PS51914">
    <property type="entry name" value="MRH"/>
    <property type="match status" value="1"/>
</dbReference>
<gene>
    <name evidence="18" type="ORF">C7M61_004537</name>
</gene>
<evidence type="ECO:0000256" key="9">
    <source>
        <dbReference type="ARBA" id="ARBA00023006"/>
    </source>
</evidence>
<evidence type="ECO:0000313" key="18">
    <source>
        <dbReference type="EMBL" id="PSK35500.1"/>
    </source>
</evidence>
<keyword evidence="12 15" id="KW-0472">Membrane</keyword>
<name>A0A2P7YHS4_9ASCO</name>
<evidence type="ECO:0000256" key="11">
    <source>
        <dbReference type="ARBA" id="ARBA00023128"/>
    </source>
</evidence>
<evidence type="ECO:0000256" key="1">
    <source>
        <dbReference type="ARBA" id="ARBA00004304"/>
    </source>
</evidence>
<keyword evidence="6 15" id="KW-0812">Transmembrane</keyword>
<dbReference type="Gene3D" id="2.70.130.10">
    <property type="entry name" value="Mannose-6-phosphate receptor binding domain"/>
    <property type="match status" value="1"/>
</dbReference>
<feature type="transmembrane region" description="Helical" evidence="15">
    <location>
        <begin position="187"/>
        <end position="209"/>
    </location>
</feature>
<dbReference type="InterPro" id="IPR009011">
    <property type="entry name" value="Man6P_isomerase_rcpt-bd_dom_sf"/>
</dbReference>
<evidence type="ECO:0000259" key="17">
    <source>
        <dbReference type="PROSITE" id="PS51914"/>
    </source>
</evidence>
<dbReference type="RefSeq" id="XP_024712005.1">
    <property type="nucleotide sequence ID" value="XM_024859856.1"/>
</dbReference>
<evidence type="ECO:0000256" key="12">
    <source>
        <dbReference type="ARBA" id="ARBA00023136"/>
    </source>
</evidence>
<dbReference type="EMBL" id="PYFQ01000015">
    <property type="protein sequence ID" value="PSK35500.1"/>
    <property type="molecule type" value="Genomic_DNA"/>
</dbReference>
<dbReference type="Proteomes" id="UP000241107">
    <property type="component" value="Unassembled WGS sequence"/>
</dbReference>
<keyword evidence="8 15" id="KW-1133">Transmembrane helix</keyword>
<keyword evidence="7 16" id="KW-0732">Signal</keyword>
<keyword evidence="10" id="KW-0333">Golgi apparatus</keyword>
<dbReference type="InterPro" id="IPR018939">
    <property type="entry name" value="Autophagy-rel_prot_27"/>
</dbReference>
<keyword evidence="14" id="KW-0968">Cytoplasmic vesicle</keyword>
<dbReference type="GO" id="GO:0006914">
    <property type="term" value="P:autophagy"/>
    <property type="evidence" value="ECO:0007669"/>
    <property type="project" value="UniProtKB-KW"/>
</dbReference>
<evidence type="ECO:0000256" key="5">
    <source>
        <dbReference type="ARBA" id="ARBA00013776"/>
    </source>
</evidence>
<dbReference type="VEuPathDB" id="FungiDB:C7M61_004537"/>
<dbReference type="GO" id="GO:0030659">
    <property type="term" value="C:cytoplasmic vesicle membrane"/>
    <property type="evidence" value="ECO:0007669"/>
    <property type="project" value="UniProtKB-SubCell"/>
</dbReference>
<evidence type="ECO:0000256" key="10">
    <source>
        <dbReference type="ARBA" id="ARBA00023034"/>
    </source>
</evidence>
<dbReference type="InterPro" id="IPR044865">
    <property type="entry name" value="MRH_dom"/>
</dbReference>
<comment type="caution">
    <text evidence="18">The sequence shown here is derived from an EMBL/GenBank/DDBJ whole genome shotgun (WGS) entry which is preliminary data.</text>
</comment>
<reference evidence="18 19" key="1">
    <citation type="submission" date="2018-03" db="EMBL/GenBank/DDBJ databases">
        <title>Candida pseudohaemulonii genome assembly and annotation.</title>
        <authorList>
            <person name="Munoz J.F."/>
            <person name="Gade L.G."/>
            <person name="Chow N.A."/>
            <person name="Litvintseva A.P."/>
            <person name="Loparev V.N."/>
            <person name="Cuomo C.A."/>
        </authorList>
    </citation>
    <scope>NUCLEOTIDE SEQUENCE [LARGE SCALE GENOMIC DNA]</scope>
    <source>
        <strain evidence="18 19">B12108</strain>
    </source>
</reference>
<evidence type="ECO:0000256" key="4">
    <source>
        <dbReference type="ARBA" id="ARBA00005363"/>
    </source>
</evidence>
<feature type="domain" description="MRH" evidence="17">
    <location>
        <begin position="20"/>
        <end position="168"/>
    </location>
</feature>
<accession>A0A2P7YHS4</accession>
<evidence type="ECO:0000256" key="6">
    <source>
        <dbReference type="ARBA" id="ARBA00022692"/>
    </source>
</evidence>
<evidence type="ECO:0000256" key="7">
    <source>
        <dbReference type="ARBA" id="ARBA00022729"/>
    </source>
</evidence>
<protein>
    <recommendedName>
        <fullName evidence="5">Autophagy-related protein 27</fullName>
    </recommendedName>
</protein>
<keyword evidence="11" id="KW-0496">Mitochondrion</keyword>
<evidence type="ECO:0000256" key="15">
    <source>
        <dbReference type="SAM" id="Phobius"/>
    </source>
</evidence>
<evidence type="ECO:0000256" key="3">
    <source>
        <dbReference type="ARBA" id="ARBA00004614"/>
    </source>
</evidence>
<evidence type="ECO:0000256" key="14">
    <source>
        <dbReference type="ARBA" id="ARBA00023329"/>
    </source>
</evidence>
<keyword evidence="13" id="KW-1015">Disulfide bond</keyword>